<protein>
    <recommendedName>
        <fullName evidence="1">Transposase-like Mu C-terminal domain-containing protein</fullName>
    </recommendedName>
</protein>
<dbReference type="AlphaFoldDB" id="A0AA91TQM0"/>
<evidence type="ECO:0000313" key="3">
    <source>
        <dbReference type="Proteomes" id="UP000216961"/>
    </source>
</evidence>
<organism evidence="2 3">
    <name type="scientific">Niallia circulans</name>
    <name type="common">Bacillus circulans</name>
    <dbReference type="NCBI Taxonomy" id="1397"/>
    <lineage>
        <taxon>Bacteria</taxon>
        <taxon>Bacillati</taxon>
        <taxon>Bacillota</taxon>
        <taxon>Bacilli</taxon>
        <taxon>Bacillales</taxon>
        <taxon>Bacillaceae</taxon>
        <taxon>Niallia</taxon>
    </lineage>
</organism>
<dbReference type="GO" id="GO:0003676">
    <property type="term" value="F:nucleic acid binding"/>
    <property type="evidence" value="ECO:0007669"/>
    <property type="project" value="InterPro"/>
</dbReference>
<dbReference type="InterPro" id="IPR015378">
    <property type="entry name" value="Transposase-like_Mu_C"/>
</dbReference>
<sequence>MDVFSRMAVGMYVGLEGPSWAGAMMAVTNVVANKKAYCAEYEIEINEDDWPCCHLPEILLADKGELEGYNVERLVKAFNLHVENAASYRADWKGIVEKQFDLIHKKVKPMLPGYIDVDFQERGAKDYRLDAKLTLREFTQILQYNTKYYLKSYVRDKDLVADDVQAIPLELCNWGIQNRTGKLRVFPEELVKLQLLPRGIATVNHKGIQFKGISYSCDKALKDVWFENARMRGSWKVELAYDPQNMSHVYVVDDSLGYFEECYMLDVSKRYEGLSLDEITYWRQDEKQLEKEQNHQQLQAVYVEQEVVDFRGNPLIEALPPILSPEEAYEKMSYYPAFDAIEASLPTHVRYYAIPRINRFFQPVMQHLDLEQRFSRLLRHGYVSRNPRLPDYNRALNGTQDIRSTASSMTLMEFSGIGTTTAIERILSLYPQVILH</sequence>
<gene>
    <name evidence="2" type="ORF">CHH57_15005</name>
</gene>
<reference evidence="2 3" key="1">
    <citation type="submission" date="2017-07" db="EMBL/GenBank/DDBJ databases">
        <title>Isolation and whole genome analysis of endospore-forming bacteria from heroin.</title>
        <authorList>
            <person name="Kalinowski J."/>
            <person name="Ahrens B."/>
            <person name="Al-Dilaimi A."/>
            <person name="Winkler A."/>
            <person name="Wibberg D."/>
            <person name="Schleenbecker U."/>
            <person name="Ruckert C."/>
            <person name="Wolfel R."/>
            <person name="Grass G."/>
        </authorList>
    </citation>
    <scope>NUCLEOTIDE SEQUENCE [LARGE SCALE GENOMIC DNA]</scope>
    <source>
        <strain evidence="2 3">7521-2</strain>
    </source>
</reference>
<evidence type="ECO:0000259" key="1">
    <source>
        <dbReference type="Pfam" id="PF09299"/>
    </source>
</evidence>
<comment type="caution">
    <text evidence="2">The sequence shown here is derived from an EMBL/GenBank/DDBJ whole genome shotgun (WGS) entry which is preliminary data.</text>
</comment>
<dbReference type="Gene3D" id="3.30.420.10">
    <property type="entry name" value="Ribonuclease H-like superfamily/Ribonuclease H"/>
    <property type="match status" value="1"/>
</dbReference>
<evidence type="ECO:0000313" key="2">
    <source>
        <dbReference type="EMBL" id="PAD82393.1"/>
    </source>
</evidence>
<dbReference type="Pfam" id="PF09299">
    <property type="entry name" value="Mu-transpos_C"/>
    <property type="match status" value="1"/>
</dbReference>
<dbReference type="Proteomes" id="UP000216961">
    <property type="component" value="Unassembled WGS sequence"/>
</dbReference>
<name>A0AA91TQM0_NIACI</name>
<proteinExistence type="predicted"/>
<dbReference type="InterPro" id="IPR036397">
    <property type="entry name" value="RNaseH_sf"/>
</dbReference>
<feature type="domain" description="Transposase-like Mu C-terminal" evidence="1">
    <location>
        <begin position="194"/>
        <end position="254"/>
    </location>
</feature>
<accession>A0AA91TQM0</accession>
<dbReference type="EMBL" id="NPBQ01000091">
    <property type="protein sequence ID" value="PAD82393.1"/>
    <property type="molecule type" value="Genomic_DNA"/>
</dbReference>